<feature type="region of interest" description="Disordered" evidence="6">
    <location>
        <begin position="1100"/>
        <end position="1178"/>
    </location>
</feature>
<dbReference type="SMART" id="SM00028">
    <property type="entry name" value="TPR"/>
    <property type="match status" value="7"/>
</dbReference>
<dbReference type="InterPro" id="IPR019734">
    <property type="entry name" value="TPR_rpt"/>
</dbReference>
<dbReference type="FunFam" id="3.30.40.10:FF:000925">
    <property type="entry name" value="Zinc finger protein, putative"/>
    <property type="match status" value="1"/>
</dbReference>
<organism evidence="8 9">
    <name type="scientific">Morus notabilis</name>
    <dbReference type="NCBI Taxonomy" id="981085"/>
    <lineage>
        <taxon>Eukaryota</taxon>
        <taxon>Viridiplantae</taxon>
        <taxon>Streptophyta</taxon>
        <taxon>Embryophyta</taxon>
        <taxon>Tracheophyta</taxon>
        <taxon>Spermatophyta</taxon>
        <taxon>Magnoliopsida</taxon>
        <taxon>eudicotyledons</taxon>
        <taxon>Gunneridae</taxon>
        <taxon>Pentapetalae</taxon>
        <taxon>rosids</taxon>
        <taxon>fabids</taxon>
        <taxon>Rosales</taxon>
        <taxon>Moraceae</taxon>
        <taxon>Moreae</taxon>
        <taxon>Morus</taxon>
    </lineage>
</organism>
<feature type="compositionally biased region" description="Basic and acidic residues" evidence="6">
    <location>
        <begin position="1100"/>
        <end position="1120"/>
    </location>
</feature>
<dbReference type="SUPFAM" id="SSF48452">
    <property type="entry name" value="TPR-like"/>
    <property type="match status" value="1"/>
</dbReference>
<feature type="compositionally biased region" description="Basic and acidic residues" evidence="6">
    <location>
        <begin position="1028"/>
        <end position="1051"/>
    </location>
</feature>
<evidence type="ECO:0000256" key="6">
    <source>
        <dbReference type="SAM" id="MobiDB-lite"/>
    </source>
</evidence>
<evidence type="ECO:0000256" key="2">
    <source>
        <dbReference type="ARBA" id="ARBA00022771"/>
    </source>
</evidence>
<evidence type="ECO:0000313" key="8">
    <source>
        <dbReference type="EMBL" id="EXC04602.1"/>
    </source>
</evidence>
<keyword evidence="1" id="KW-0479">Metal-binding</keyword>
<feature type="region of interest" description="Disordered" evidence="6">
    <location>
        <begin position="234"/>
        <end position="257"/>
    </location>
</feature>
<dbReference type="KEGG" id="mnt:21386709"/>
<evidence type="ECO:0000256" key="1">
    <source>
        <dbReference type="ARBA" id="ARBA00022723"/>
    </source>
</evidence>
<dbReference type="GO" id="GO:0008270">
    <property type="term" value="F:zinc ion binding"/>
    <property type="evidence" value="ECO:0007669"/>
    <property type="project" value="UniProtKB-KW"/>
</dbReference>
<dbReference type="InterPro" id="IPR017455">
    <property type="entry name" value="Znf_FYVE-rel"/>
</dbReference>
<dbReference type="SMART" id="SM00064">
    <property type="entry name" value="FYVE"/>
    <property type="match status" value="1"/>
</dbReference>
<dbReference type="InterPro" id="IPR011011">
    <property type="entry name" value="Znf_FYVE_PHD"/>
</dbReference>
<evidence type="ECO:0000256" key="3">
    <source>
        <dbReference type="ARBA" id="ARBA00022833"/>
    </source>
</evidence>
<dbReference type="PROSITE" id="PS50178">
    <property type="entry name" value="ZF_FYVE"/>
    <property type="match status" value="1"/>
</dbReference>
<evidence type="ECO:0000313" key="9">
    <source>
        <dbReference type="Proteomes" id="UP000030645"/>
    </source>
</evidence>
<feature type="region of interest" description="Disordered" evidence="6">
    <location>
        <begin position="1014"/>
        <end position="1071"/>
    </location>
</feature>
<sequence>MLEKIGLPAKPSQRGNNWVVDASHCQGCSSQFTFINRKHHCRRCGGLFCNSCTQQRMVLRGQGDSPVRICEPCKKLEEAARFEMRYGHRNRAGRGKTKSTLESEDEVLNQILGDDRKEAFASGLGSSSKTSSNIQGASSFNAQEVVALGEGSEARRSPSTDDRFNTMGEMGTASPEDLRQKALEEKKKYKVLKGEGKSDEALRAFKRGKELERQADALELTLRRNCRKASLSASVEEVQTKDVPGESRSRSKVARLESKEKNDLTAELRELGWSDMDLHNEDKKGTNMTLEGELSFLLAEISDRPKNVKGTNAIDKTQVIAHKKRALLLKREGKMAEAKEELKRAKVLEKQLEEQELLAEAEEDDDDDELSELIHSMNSDKNELSSNLYEQQHDFDFGSLLGAAGDQIIDSNFDVTDEDMEDPEIAAALKSLGWTEDSDNPKTTVTQIVSVDKESLSKEILSLKREAVNQKQAGNVSEAMALLKKAKLLERDLESFESHEGKVGIDSDSVQMDPTSQAASKSSKSSVVSDENINATKERDSKFSPRSKLMIQKELLGLKKKALALRREGRLDEAEEELKKGKILEHQLEEMDRAMNVKVEPVAARNKDPKKGYKHPDFSNKVPIVDEEGDDVTDQDMHDPAYLSLLKDLGWKDEQNDQANSLSESHDRYVNIPEHIDETSVPQATPVVPVRRLRSRAEMQKELLGLKRKALVLRRQGESEDAEEVLRMAKDLEVQMAEMEQPIKEVQLDLGTHKANAIKSLKSADEEDDAGVITEKDMCDPEMLSMLKNSGRNEEEHETKIMHAKEKETAVNSVHSDAVSLIQPSLPIVVPAKRSKGEIQRELLNLKRKAFTLRRKGETEEAEEVLKMAKVLEAQMEELEVPKQAHLHEVFKDEKPDSFGSLINQERHENLAGIAGISGGMSQATSITTSKLIEFSSDVESMGSDTARHTSRNSDLPIPLNSQLIEGDQMIESTSIPPPGDSVNLVDLLTGDDWRGPQMSAEQQDMALIDEKPHVQASNSVKETPTVRNDDVKTEKQENMVLVDEKQHDYEANSTEENASPSNESALKQDVLARKRKAVALKREGKLAEAREELRQAKLLEKRLEKDDDKAKTSPAKESDSTSNVSSVGQKERGSSNTPPKSISSRDRFKLQQESLAHKRQALKLRREGRTEEAEAEFELAKALETQLEELSAQDSVEPENDVGVEDFLDPQLLSALKAIGIEDANVVPRVADKPQSSKPNVGKIESPNQERIKLEEQIKAEKVKALNLKRSGKQAEALDALRKAKLLEKKLNSLS</sequence>
<reference evidence="9" key="1">
    <citation type="submission" date="2013-01" db="EMBL/GenBank/DDBJ databases">
        <title>Draft Genome Sequence of a Mulberry Tree, Morus notabilis C.K. Schneid.</title>
        <authorList>
            <person name="He N."/>
            <person name="Zhao S."/>
        </authorList>
    </citation>
    <scope>NUCLEOTIDE SEQUENCE</scope>
</reference>
<dbReference type="InterPro" id="IPR000306">
    <property type="entry name" value="Znf_FYVE"/>
</dbReference>
<keyword evidence="3" id="KW-0862">Zinc</keyword>
<dbReference type="STRING" id="981085.W9RZC2"/>
<accession>W9RZC2</accession>
<evidence type="ECO:0000256" key="5">
    <source>
        <dbReference type="SAM" id="Coils"/>
    </source>
</evidence>
<protein>
    <submittedName>
        <fullName evidence="8">Vacuolar protein sorting-associated protein 27</fullName>
    </submittedName>
</protein>
<dbReference type="SUPFAM" id="SSF57903">
    <property type="entry name" value="FYVE/PHD zinc finger"/>
    <property type="match status" value="1"/>
</dbReference>
<keyword evidence="9" id="KW-1185">Reference proteome</keyword>
<evidence type="ECO:0000256" key="4">
    <source>
        <dbReference type="PROSITE-ProRule" id="PRU00091"/>
    </source>
</evidence>
<feature type="domain" description="FYVE-type" evidence="7">
    <location>
        <begin position="19"/>
        <end position="78"/>
    </location>
</feature>
<dbReference type="Pfam" id="PF01363">
    <property type="entry name" value="FYVE"/>
    <property type="match status" value="1"/>
</dbReference>
<feature type="region of interest" description="Disordered" evidence="6">
    <location>
        <begin position="1230"/>
        <end position="1250"/>
    </location>
</feature>
<gene>
    <name evidence="8" type="ORF">L484_003165</name>
</gene>
<feature type="compositionally biased region" description="Polar residues" evidence="6">
    <location>
        <begin position="1121"/>
        <end position="1143"/>
    </location>
</feature>
<dbReference type="PANTHER" id="PTHR47553:SF1">
    <property type="entry name" value="RING_FYVE_PHD ZINC FINGER SUPERFAMILY PROTEIN"/>
    <property type="match status" value="1"/>
</dbReference>
<feature type="compositionally biased region" description="Polar residues" evidence="6">
    <location>
        <begin position="508"/>
        <end position="517"/>
    </location>
</feature>
<feature type="compositionally biased region" description="Low complexity" evidence="6">
    <location>
        <begin position="518"/>
        <end position="529"/>
    </location>
</feature>
<dbReference type="Gene3D" id="3.30.40.10">
    <property type="entry name" value="Zinc/RING finger domain, C3HC4 (zinc finger)"/>
    <property type="match status" value="1"/>
</dbReference>
<name>W9RZC2_9ROSA</name>
<feature type="region of interest" description="Disordered" evidence="6">
    <location>
        <begin position="498"/>
        <end position="545"/>
    </location>
</feature>
<feature type="region of interest" description="Disordered" evidence="6">
    <location>
        <begin position="149"/>
        <end position="172"/>
    </location>
</feature>
<feature type="compositionally biased region" description="Polar residues" evidence="6">
    <location>
        <begin position="1016"/>
        <end position="1027"/>
    </location>
</feature>
<keyword evidence="5" id="KW-0175">Coiled coil</keyword>
<dbReference type="InterPro" id="IPR013083">
    <property type="entry name" value="Znf_RING/FYVE/PHD"/>
</dbReference>
<keyword evidence="2 4" id="KW-0863">Zinc-finger</keyword>
<feature type="compositionally biased region" description="Polar residues" evidence="6">
    <location>
        <begin position="1052"/>
        <end position="1066"/>
    </location>
</feature>
<dbReference type="OrthoDB" id="660555at2759"/>
<dbReference type="Proteomes" id="UP000030645">
    <property type="component" value="Unassembled WGS sequence"/>
</dbReference>
<dbReference type="eggNOG" id="KOG1818">
    <property type="taxonomic scope" value="Eukaryota"/>
</dbReference>
<feature type="coiled-coil region" evidence="5">
    <location>
        <begin position="335"/>
        <end position="365"/>
    </location>
</feature>
<evidence type="ECO:0000259" key="7">
    <source>
        <dbReference type="PROSITE" id="PS50178"/>
    </source>
</evidence>
<feature type="compositionally biased region" description="Basic and acidic residues" evidence="6">
    <location>
        <begin position="152"/>
        <end position="164"/>
    </location>
</feature>
<proteinExistence type="predicted"/>
<dbReference type="PANTHER" id="PTHR47553">
    <property type="entry name" value="MYOSIN-11"/>
    <property type="match status" value="1"/>
</dbReference>
<dbReference type="EMBL" id="KE345484">
    <property type="protein sequence ID" value="EXC04602.1"/>
    <property type="molecule type" value="Genomic_DNA"/>
</dbReference>
<dbReference type="InterPro" id="IPR011990">
    <property type="entry name" value="TPR-like_helical_dom_sf"/>
</dbReference>
<feature type="compositionally biased region" description="Basic and acidic residues" evidence="6">
    <location>
        <begin position="238"/>
        <end position="257"/>
    </location>
</feature>